<evidence type="ECO:0000313" key="8">
    <source>
        <dbReference type="Proteomes" id="UP001153365"/>
    </source>
</evidence>
<evidence type="ECO:0008006" key="9">
    <source>
        <dbReference type="Google" id="ProtNLM"/>
    </source>
</evidence>
<proteinExistence type="predicted"/>
<evidence type="ECO:0000256" key="1">
    <source>
        <dbReference type="ARBA" id="ARBA00004141"/>
    </source>
</evidence>
<evidence type="ECO:0000256" key="4">
    <source>
        <dbReference type="ARBA" id="ARBA00023136"/>
    </source>
</evidence>
<feature type="compositionally biased region" description="Low complexity" evidence="5">
    <location>
        <begin position="60"/>
        <end position="69"/>
    </location>
</feature>
<evidence type="ECO:0000313" key="7">
    <source>
        <dbReference type="EMBL" id="CAH7682596.1"/>
    </source>
</evidence>
<dbReference type="AlphaFoldDB" id="A0AAV0B650"/>
<feature type="compositionally biased region" description="Polar residues" evidence="5">
    <location>
        <begin position="1"/>
        <end position="10"/>
    </location>
</feature>
<comment type="caution">
    <text evidence="7">The sequence shown here is derived from an EMBL/GenBank/DDBJ whole genome shotgun (WGS) entry which is preliminary data.</text>
</comment>
<comment type="subcellular location">
    <subcellularLocation>
        <location evidence="1">Membrane</location>
        <topology evidence="1">Multi-pass membrane protein</topology>
    </subcellularLocation>
</comment>
<sequence length="656" mass="72583">MNQQPNSDQGISHLIDPAAAAAGFPSDFPNGPNSNCSRKLQKLSSSSITGSGSRNDQNQSSSSSSSSSSLAHAISLQNNINRLPSSESSLMYHHSVPRSKPPSSDHQSKPTELKEPRKCWICYDDEDEEEEEGEGDAEGGDGEVSDGNNPRSDSIDRIGQSLTSQSVRDDRKHGKITKNSKYQNWVKACKCSLTAHESCLLTWITTYQLSHPTSNNASSPLSTPVKCPQCDTPYRLSQPDYRLLDFIYRLRKPYVSCLSWSALGCVFLGLGVATSSYGLWASRCFLGSSRWKRWITSSDDWRGLSFVKMFQLSLVGPILILSRTRQLDSVLPFLPISLILSNLRANLIGDLPSPDFQTIRLRPVFPPDPALTLCLIPWARIGWSWIWGKVTDFVLRREYRSLSHLGLSYRAGGAGRNVRGGIQRVNQPNVRGRHLGVEVEVAAEDGDNEDGDEDGDEGVGMGAQMGGAELQLDYLTLRVIIRRGTEALFLPGAASVAGNLLYILSKNRVWLKTILGLRRSGTKSHSGSFLNRLSQAFKKITGMSPSITVTTMGMGTPLMMRMMLNEVEDEKNLGKFIPKRLIEHLSYDDSERRLENLTSLAPSSSSSLLADESEDPIWWRNTIGGGLIIIVKDVLNLVEKVMKLRKLSHRKIIEVD</sequence>
<gene>
    <name evidence="7" type="ORF">PPACK8108_LOCUS15581</name>
</gene>
<organism evidence="7 8">
    <name type="scientific">Phakopsora pachyrhizi</name>
    <name type="common">Asian soybean rust disease fungus</name>
    <dbReference type="NCBI Taxonomy" id="170000"/>
    <lineage>
        <taxon>Eukaryota</taxon>
        <taxon>Fungi</taxon>
        <taxon>Dikarya</taxon>
        <taxon>Basidiomycota</taxon>
        <taxon>Pucciniomycotina</taxon>
        <taxon>Pucciniomycetes</taxon>
        <taxon>Pucciniales</taxon>
        <taxon>Phakopsoraceae</taxon>
        <taxon>Phakopsora</taxon>
    </lineage>
</organism>
<feature type="transmembrane region" description="Helical" evidence="6">
    <location>
        <begin position="258"/>
        <end position="280"/>
    </location>
</feature>
<reference evidence="7" key="1">
    <citation type="submission" date="2022-06" db="EMBL/GenBank/DDBJ databases">
        <authorList>
            <consortium name="SYNGENTA / RWTH Aachen University"/>
        </authorList>
    </citation>
    <scope>NUCLEOTIDE SEQUENCE</scope>
</reference>
<dbReference type="EMBL" id="CALTRL010004161">
    <property type="protein sequence ID" value="CAH7682596.1"/>
    <property type="molecule type" value="Genomic_DNA"/>
</dbReference>
<evidence type="ECO:0000256" key="2">
    <source>
        <dbReference type="ARBA" id="ARBA00022692"/>
    </source>
</evidence>
<dbReference type="GO" id="GO:0016020">
    <property type="term" value="C:membrane"/>
    <property type="evidence" value="ECO:0007669"/>
    <property type="project" value="UniProtKB-SubCell"/>
</dbReference>
<evidence type="ECO:0000256" key="3">
    <source>
        <dbReference type="ARBA" id="ARBA00022989"/>
    </source>
</evidence>
<keyword evidence="8" id="KW-1185">Reference proteome</keyword>
<dbReference type="Proteomes" id="UP001153365">
    <property type="component" value="Unassembled WGS sequence"/>
</dbReference>
<feature type="region of interest" description="Disordered" evidence="5">
    <location>
        <begin position="1"/>
        <end position="112"/>
    </location>
</feature>
<keyword evidence="2 6" id="KW-0812">Transmembrane</keyword>
<feature type="region of interest" description="Disordered" evidence="5">
    <location>
        <begin position="126"/>
        <end position="174"/>
    </location>
</feature>
<feature type="compositionally biased region" description="Acidic residues" evidence="5">
    <location>
        <begin position="126"/>
        <end position="144"/>
    </location>
</feature>
<dbReference type="InterPro" id="IPR013083">
    <property type="entry name" value="Znf_RING/FYVE/PHD"/>
</dbReference>
<name>A0AAV0B650_PHAPC</name>
<accession>A0AAV0B650</accession>
<keyword evidence="4 6" id="KW-0472">Membrane</keyword>
<evidence type="ECO:0000256" key="5">
    <source>
        <dbReference type="SAM" id="MobiDB-lite"/>
    </source>
</evidence>
<protein>
    <recommendedName>
        <fullName evidence="9">RING-CH-type domain-containing protein</fullName>
    </recommendedName>
</protein>
<keyword evidence="3 6" id="KW-1133">Transmembrane helix</keyword>
<dbReference type="PANTHER" id="PTHR46283">
    <property type="entry name" value="E3 UBIQUITIN-PROTEIN LIGASE MARCH5"/>
    <property type="match status" value="1"/>
</dbReference>
<dbReference type="Gene3D" id="3.30.40.10">
    <property type="entry name" value="Zinc/RING finger domain, C3HC4 (zinc finger)"/>
    <property type="match status" value="1"/>
</dbReference>
<feature type="compositionally biased region" description="Polar residues" evidence="5">
    <location>
        <begin position="75"/>
        <end position="89"/>
    </location>
</feature>
<evidence type="ECO:0000256" key="6">
    <source>
        <dbReference type="SAM" id="Phobius"/>
    </source>
</evidence>
<feature type="compositionally biased region" description="Low complexity" evidence="5">
    <location>
        <begin position="44"/>
        <end position="53"/>
    </location>
</feature>